<dbReference type="Proteomes" id="UP000295083">
    <property type="component" value="Unassembled WGS sequence"/>
</dbReference>
<organism evidence="2 3">
    <name type="scientific">Colletotrichum spinosum</name>
    <dbReference type="NCBI Taxonomy" id="1347390"/>
    <lineage>
        <taxon>Eukaryota</taxon>
        <taxon>Fungi</taxon>
        <taxon>Dikarya</taxon>
        <taxon>Ascomycota</taxon>
        <taxon>Pezizomycotina</taxon>
        <taxon>Sordariomycetes</taxon>
        <taxon>Hypocreomycetidae</taxon>
        <taxon>Glomerellales</taxon>
        <taxon>Glomerellaceae</taxon>
        <taxon>Colletotrichum</taxon>
        <taxon>Colletotrichum orbiculare species complex</taxon>
    </lineage>
</organism>
<accession>A0A4R8QDS9</accession>
<dbReference type="EMBL" id="QAPG01000064">
    <property type="protein sequence ID" value="TDZ33495.1"/>
    <property type="molecule type" value="Genomic_DNA"/>
</dbReference>
<feature type="compositionally biased region" description="Acidic residues" evidence="1">
    <location>
        <begin position="142"/>
        <end position="159"/>
    </location>
</feature>
<sequence>MTVKPTMSAEEEPSAHKRTASSTSALPSPPPAKRTPNNLPPNRRTFPHAAALVFYRDGEDSTSSTSVLGVYADLADANDKVRELAEEQGSPLEASRNDLEPARWSAPDGAACWVEVHVVTPKKIVKREVSPKEEPVKKLYDSEEGEDPDVEEEEGGHYD</sequence>
<proteinExistence type="predicted"/>
<evidence type="ECO:0000313" key="2">
    <source>
        <dbReference type="EMBL" id="TDZ33495.1"/>
    </source>
</evidence>
<comment type="caution">
    <text evidence="2">The sequence shown here is derived from an EMBL/GenBank/DDBJ whole genome shotgun (WGS) entry which is preliminary data.</text>
</comment>
<dbReference type="AlphaFoldDB" id="A0A4R8QDS9"/>
<feature type="region of interest" description="Disordered" evidence="1">
    <location>
        <begin position="1"/>
        <end position="45"/>
    </location>
</feature>
<protein>
    <submittedName>
        <fullName evidence="2">Uncharacterized protein</fullName>
    </submittedName>
</protein>
<feature type="compositionally biased region" description="Basic and acidic residues" evidence="1">
    <location>
        <begin position="126"/>
        <end position="141"/>
    </location>
</feature>
<gene>
    <name evidence="2" type="ORF">C8035_v011903</name>
</gene>
<reference evidence="2 3" key="1">
    <citation type="submission" date="2018-11" db="EMBL/GenBank/DDBJ databases">
        <title>Genome sequence and assembly of Colletotrichum spinosum.</title>
        <authorList>
            <person name="Gan P."/>
            <person name="Shirasu K."/>
        </authorList>
    </citation>
    <scope>NUCLEOTIDE SEQUENCE [LARGE SCALE GENOMIC DNA]</scope>
    <source>
        <strain evidence="2 3">CBS 515.97</strain>
    </source>
</reference>
<feature type="region of interest" description="Disordered" evidence="1">
    <location>
        <begin position="124"/>
        <end position="159"/>
    </location>
</feature>
<evidence type="ECO:0000313" key="3">
    <source>
        <dbReference type="Proteomes" id="UP000295083"/>
    </source>
</evidence>
<name>A0A4R8QDS9_9PEZI</name>
<evidence type="ECO:0000256" key="1">
    <source>
        <dbReference type="SAM" id="MobiDB-lite"/>
    </source>
</evidence>
<keyword evidence="3" id="KW-1185">Reference proteome</keyword>